<sequence length="410" mass="47436">MKLNTLTRETYEQALAEMTQFSFMQMIEVSDLLEKQGNRTHLIGLEDKGELQVIASLFSKPMFGGQRMELNLGPVCRNTDYLGDFYSLLKDYAKKQNVLELIVKPYTNFQSFDKNGEPLYQSADQAIEELVSLGFHHDGLTVGYPNGESSWHFIKDLSQLDEHQLLKSFNKNGQRLIQKAIKSGVKIRKLERDELIIFKNIQDSTAQRQDFVSKPLSYYENLYDSFGNKVEFLTAFISFQDYRQKLSTEIVELKKQLDKLASDLQQNSTPKLENRYKAQLSLVEKKQRELNQIDPYVSKYGDQDVPIASNLIIYNPTETTYLFGGFYCEYDFLAAPALLQDIAMRESIKRGIPVYNFLGIQGKFDGSDGVLRFKQNFNGYIVRKMGTFRYYPKPLTFRAIKLLKKLLSRQ</sequence>
<dbReference type="PANTHER" id="PTHR36174:SF2">
    <property type="entry name" value="AMINOACYLTRANSFERASE FEMA"/>
    <property type="match status" value="1"/>
</dbReference>
<dbReference type="PANTHER" id="PTHR36174">
    <property type="entry name" value="LIPID II:GLYCINE GLYCYLTRANSFERASE"/>
    <property type="match status" value="1"/>
</dbReference>
<comment type="similarity">
    <text evidence="1">Belongs to the FemABX family.</text>
</comment>
<dbReference type="EC" id="2.3.2.-" evidence="8"/>
<evidence type="ECO:0000256" key="5">
    <source>
        <dbReference type="ARBA" id="ARBA00022984"/>
    </source>
</evidence>
<evidence type="ECO:0000256" key="2">
    <source>
        <dbReference type="ARBA" id="ARBA00022490"/>
    </source>
</evidence>
<evidence type="ECO:0000256" key="7">
    <source>
        <dbReference type="ARBA" id="ARBA00023316"/>
    </source>
</evidence>
<comment type="caution">
    <text evidence="8">The sequence shown here is derived from an EMBL/GenBank/DDBJ whole genome shotgun (WGS) entry which is preliminary data.</text>
</comment>
<keyword evidence="2" id="KW-0963">Cytoplasm</keyword>
<reference evidence="8 9" key="1">
    <citation type="submission" date="2021-01" db="EMBL/GenBank/DDBJ databases">
        <title>Genomic Encyclopedia of Type Strains, Phase IV (KMG-IV): sequencing the most valuable type-strain genomes for metagenomic binning, comparative biology and taxonomic classification.</title>
        <authorList>
            <person name="Goeker M."/>
        </authorList>
    </citation>
    <scope>NUCLEOTIDE SEQUENCE [LARGE SCALE GENOMIC DNA]</scope>
    <source>
        <strain evidence="8 9">DSM 27513</strain>
    </source>
</reference>
<evidence type="ECO:0000256" key="1">
    <source>
        <dbReference type="ARBA" id="ARBA00009943"/>
    </source>
</evidence>
<dbReference type="RefSeq" id="WP_205017181.1">
    <property type="nucleotide sequence ID" value="NZ_JAFBEI010000020.1"/>
</dbReference>
<dbReference type="Gene3D" id="3.40.630.30">
    <property type="match status" value="2"/>
</dbReference>
<evidence type="ECO:0000256" key="6">
    <source>
        <dbReference type="ARBA" id="ARBA00023315"/>
    </source>
</evidence>
<keyword evidence="9" id="KW-1185">Reference proteome</keyword>
<dbReference type="InterPro" id="IPR050644">
    <property type="entry name" value="PG_Glycine_Bridge_Synth"/>
</dbReference>
<evidence type="ECO:0000256" key="3">
    <source>
        <dbReference type="ARBA" id="ARBA00022679"/>
    </source>
</evidence>
<keyword evidence="6 8" id="KW-0012">Acyltransferase</keyword>
<proteinExistence type="inferred from homology"/>
<keyword evidence="7" id="KW-0961">Cell wall biogenesis/degradation</keyword>
<dbReference type="InterPro" id="IPR016181">
    <property type="entry name" value="Acyl_CoA_acyltransferase"/>
</dbReference>
<organism evidence="8 9">
    <name type="scientific">Streptococcus saliviloxodontae</name>
    <dbReference type="NCBI Taxonomy" id="1349416"/>
    <lineage>
        <taxon>Bacteria</taxon>
        <taxon>Bacillati</taxon>
        <taxon>Bacillota</taxon>
        <taxon>Bacilli</taxon>
        <taxon>Lactobacillales</taxon>
        <taxon>Streptococcaceae</taxon>
        <taxon>Streptococcus</taxon>
    </lineage>
</organism>
<accession>A0ABS2PLQ8</accession>
<keyword evidence="4" id="KW-0133">Cell shape</keyword>
<evidence type="ECO:0000313" key="9">
    <source>
        <dbReference type="Proteomes" id="UP000809081"/>
    </source>
</evidence>
<keyword evidence="5" id="KW-0573">Peptidoglycan synthesis</keyword>
<dbReference type="Proteomes" id="UP000809081">
    <property type="component" value="Unassembled WGS sequence"/>
</dbReference>
<evidence type="ECO:0000313" key="8">
    <source>
        <dbReference type="EMBL" id="MBM7636299.1"/>
    </source>
</evidence>
<gene>
    <name evidence="8" type="ORF">JOC31_001119</name>
</gene>
<keyword evidence="3 8" id="KW-0808">Transferase</keyword>
<dbReference type="EMBL" id="JAFBEI010000020">
    <property type="protein sequence ID" value="MBM7636299.1"/>
    <property type="molecule type" value="Genomic_DNA"/>
</dbReference>
<dbReference type="GO" id="GO:0016746">
    <property type="term" value="F:acyltransferase activity"/>
    <property type="evidence" value="ECO:0007669"/>
    <property type="project" value="UniProtKB-KW"/>
</dbReference>
<dbReference type="Pfam" id="PF02388">
    <property type="entry name" value="FemAB"/>
    <property type="match status" value="1"/>
</dbReference>
<protein>
    <submittedName>
        <fullName evidence="8">Alanine adding enzyme</fullName>
        <ecNumber evidence="8">2.3.2.-</ecNumber>
    </submittedName>
</protein>
<evidence type="ECO:0000256" key="4">
    <source>
        <dbReference type="ARBA" id="ARBA00022960"/>
    </source>
</evidence>
<dbReference type="PROSITE" id="PS51191">
    <property type="entry name" value="FEMABX"/>
    <property type="match status" value="1"/>
</dbReference>
<dbReference type="InterPro" id="IPR003447">
    <property type="entry name" value="FEMABX"/>
</dbReference>
<name>A0ABS2PLQ8_9STRE</name>
<dbReference type="Gene3D" id="1.20.58.90">
    <property type="match status" value="1"/>
</dbReference>
<dbReference type="SUPFAM" id="SSF55729">
    <property type="entry name" value="Acyl-CoA N-acyltransferases (Nat)"/>
    <property type="match status" value="2"/>
</dbReference>